<sequence>MTDLDEMITLIKKGLWDEALSRVAKLENNLDKVQVLIFIGTELYSHHGDLEGALQILGDAEYYSNKIKAPARKAIAYANLGFAYSLFGDYESAGELFLRALDNVDKLDKMAEKGEVLGIVAQYLGMAGMIEDAIEYFEEAFDLIVNSKIEYVQKLDLLIKLGDLMVNSGDYLQSKEALYFYERAYDLFDKLRVSDRAADVEKKIYLCRTLPYSGTPEVRKALKEGRYAYITTKVLQSDMSNKDKLIALLEIALWLKKMNILTYKDTVEEALKLMDISELSGEELEHVATLLTELGKLKHALKLAVNISNVEKQSEAFKGIALALAGNGQFIEAERIIKEIPDPDIRNEAMNELKKIILSR</sequence>
<evidence type="ECO:0000313" key="3">
    <source>
        <dbReference type="Proteomes" id="UP000027981"/>
    </source>
</evidence>
<evidence type="ECO:0000313" key="2">
    <source>
        <dbReference type="EMBL" id="AIF68762.1"/>
    </source>
</evidence>
<keyword evidence="1" id="KW-0802">TPR repeat</keyword>
<dbReference type="Pfam" id="PF13424">
    <property type="entry name" value="TPR_12"/>
    <property type="match status" value="1"/>
</dbReference>
<dbReference type="PROSITE" id="PS50005">
    <property type="entry name" value="TPR"/>
    <property type="match status" value="1"/>
</dbReference>
<dbReference type="KEGG" id="ppac:PAP_01615"/>
<dbReference type="RefSeq" id="WP_048164293.1">
    <property type="nucleotide sequence ID" value="NZ_CP006019.1"/>
</dbReference>
<dbReference type="AlphaFoldDB" id="A0A075LS40"/>
<feature type="repeat" description="TPR" evidence="1">
    <location>
        <begin position="74"/>
        <end position="107"/>
    </location>
</feature>
<dbReference type="SMART" id="SM00028">
    <property type="entry name" value="TPR"/>
    <property type="match status" value="2"/>
</dbReference>
<name>A0A075LS40_9EURY</name>
<dbReference type="InterPro" id="IPR011990">
    <property type="entry name" value="TPR-like_helical_dom_sf"/>
</dbReference>
<dbReference type="Proteomes" id="UP000027981">
    <property type="component" value="Chromosome"/>
</dbReference>
<dbReference type="OrthoDB" id="86142at2157"/>
<evidence type="ECO:0000256" key="1">
    <source>
        <dbReference type="PROSITE-ProRule" id="PRU00339"/>
    </source>
</evidence>
<gene>
    <name evidence="2" type="ORF">PAP_01615</name>
</gene>
<dbReference type="HOGENOM" id="CLU_065737_0_0_2"/>
<dbReference type="SUPFAM" id="SSF48452">
    <property type="entry name" value="TPR-like"/>
    <property type="match status" value="1"/>
</dbReference>
<protein>
    <submittedName>
        <fullName evidence="2">Uncharacterized protein</fullName>
    </submittedName>
</protein>
<keyword evidence="3" id="KW-1185">Reference proteome</keyword>
<dbReference type="InterPro" id="IPR019734">
    <property type="entry name" value="TPR_rpt"/>
</dbReference>
<organism evidence="2 3">
    <name type="scientific">Palaeococcus pacificus DY20341</name>
    <dbReference type="NCBI Taxonomy" id="1343739"/>
    <lineage>
        <taxon>Archaea</taxon>
        <taxon>Methanobacteriati</taxon>
        <taxon>Methanobacteriota</taxon>
        <taxon>Thermococci</taxon>
        <taxon>Thermococcales</taxon>
        <taxon>Thermococcaceae</taxon>
        <taxon>Palaeococcus</taxon>
    </lineage>
</organism>
<dbReference type="eggNOG" id="arCOG03827">
    <property type="taxonomic scope" value="Archaea"/>
</dbReference>
<reference evidence="3" key="1">
    <citation type="submission" date="2013-06" db="EMBL/GenBank/DDBJ databases">
        <title>Complete Genome Sequence of Hyperthermophilic Palaeococcus pacificus DY20341T, Isolated from a Deep-Sea Hydrothermal Sediments.</title>
        <authorList>
            <person name="Zeng X."/>
            <person name="Shao Z."/>
        </authorList>
    </citation>
    <scope>NUCLEOTIDE SEQUENCE [LARGE SCALE GENOMIC DNA]</scope>
    <source>
        <strain evidence="3">DY20341</strain>
    </source>
</reference>
<accession>A0A075LS40</accession>
<proteinExistence type="predicted"/>
<reference evidence="2 3" key="2">
    <citation type="journal article" date="2015" name="Genome Announc.">
        <title>Complete Genome Sequence of Hyperthermophilic Piezophilic Archaeon Palaeococcus pacificus DY20341T, Isolated from Deep-Sea Hydrothermal Sediments.</title>
        <authorList>
            <person name="Zeng X."/>
            <person name="Jebbar M."/>
            <person name="Shao Z."/>
        </authorList>
    </citation>
    <scope>NUCLEOTIDE SEQUENCE [LARGE SCALE GENOMIC DNA]</scope>
    <source>
        <strain evidence="2 3">DY20341</strain>
    </source>
</reference>
<dbReference type="GeneID" id="24841456"/>
<dbReference type="EMBL" id="CP006019">
    <property type="protein sequence ID" value="AIF68762.1"/>
    <property type="molecule type" value="Genomic_DNA"/>
</dbReference>
<dbReference type="STRING" id="1343739.PAP_01615"/>
<dbReference type="Gene3D" id="1.25.40.10">
    <property type="entry name" value="Tetratricopeptide repeat domain"/>
    <property type="match status" value="1"/>
</dbReference>